<evidence type="ECO:0000313" key="2">
    <source>
        <dbReference type="EMBL" id="WXA98158.1"/>
    </source>
</evidence>
<feature type="domain" description="A-factor biosynthesis hotdog" evidence="1">
    <location>
        <begin position="87"/>
        <end position="220"/>
    </location>
</feature>
<gene>
    <name evidence="2" type="ORF">LZC95_15100</name>
</gene>
<dbReference type="SUPFAM" id="SSF54637">
    <property type="entry name" value="Thioesterase/thiol ester dehydrase-isomerase"/>
    <property type="match status" value="1"/>
</dbReference>
<dbReference type="RefSeq" id="WP_394848770.1">
    <property type="nucleotide sequence ID" value="NZ_CP089982.1"/>
</dbReference>
<evidence type="ECO:0000259" key="1">
    <source>
        <dbReference type="Pfam" id="PF03756"/>
    </source>
</evidence>
<organism evidence="2 3">
    <name type="scientific">Pendulispora brunnea</name>
    <dbReference type="NCBI Taxonomy" id="2905690"/>
    <lineage>
        <taxon>Bacteria</taxon>
        <taxon>Pseudomonadati</taxon>
        <taxon>Myxococcota</taxon>
        <taxon>Myxococcia</taxon>
        <taxon>Myxococcales</taxon>
        <taxon>Sorangiineae</taxon>
        <taxon>Pendulisporaceae</taxon>
        <taxon>Pendulispora</taxon>
    </lineage>
</organism>
<keyword evidence="3" id="KW-1185">Reference proteome</keyword>
<reference evidence="2 3" key="1">
    <citation type="submission" date="2021-12" db="EMBL/GenBank/DDBJ databases">
        <title>Discovery of the Pendulisporaceae a myxobacterial family with distinct sporulation behavior and unique specialized metabolism.</title>
        <authorList>
            <person name="Garcia R."/>
            <person name="Popoff A."/>
            <person name="Bader C.D."/>
            <person name="Loehr J."/>
            <person name="Walesch S."/>
            <person name="Walt C."/>
            <person name="Boldt J."/>
            <person name="Bunk B."/>
            <person name="Haeckl F.J.F.P.J."/>
            <person name="Gunesch A.P."/>
            <person name="Birkelbach J."/>
            <person name="Nuebel U."/>
            <person name="Pietschmann T."/>
            <person name="Bach T."/>
            <person name="Mueller R."/>
        </authorList>
    </citation>
    <scope>NUCLEOTIDE SEQUENCE [LARGE SCALE GENOMIC DNA]</scope>
    <source>
        <strain evidence="2 3">MSr12523</strain>
    </source>
</reference>
<protein>
    <recommendedName>
        <fullName evidence="1">A-factor biosynthesis hotdog domain-containing protein</fullName>
    </recommendedName>
</protein>
<dbReference type="CDD" id="cd03440">
    <property type="entry name" value="hot_dog"/>
    <property type="match status" value="1"/>
</dbReference>
<dbReference type="Proteomes" id="UP001379533">
    <property type="component" value="Chromosome"/>
</dbReference>
<dbReference type="InterPro" id="IPR029069">
    <property type="entry name" value="HotDog_dom_sf"/>
</dbReference>
<evidence type="ECO:0000313" key="3">
    <source>
        <dbReference type="Proteomes" id="UP001379533"/>
    </source>
</evidence>
<dbReference type="EMBL" id="CP089982">
    <property type="protein sequence ID" value="WXA98158.1"/>
    <property type="molecule type" value="Genomic_DNA"/>
</dbReference>
<sequence length="258" mass="28596">MKSTLLVVGDRFVAPRMPENVIGFSAFVANLREDRSNEIVGERHIYIGQGINPAEERALRSEVLNSAFSQQIVLHDGDSEKVARSQVHKHQEENILIAGLEPIGEHEFSAKLKVDGDNELVLDHTSGWHISGMVILEAMRQMAMAVTERYYADYANEGGGRGFAIQSWDTKFESFLFPLDSTLTCKTEVTGTYGKRVSFRAELSVLQCGRVSARAAIEYTVMDGEVMSSIEARRAREVVRQLAKGSSLVETEQLATAV</sequence>
<dbReference type="Pfam" id="PF03756">
    <property type="entry name" value="AfsA"/>
    <property type="match status" value="1"/>
</dbReference>
<dbReference type="InterPro" id="IPR005509">
    <property type="entry name" value="AfsA_hotdog_dom"/>
</dbReference>
<accession>A0ABZ2KHK1</accession>
<dbReference type="Gene3D" id="3.10.129.10">
    <property type="entry name" value="Hotdog Thioesterase"/>
    <property type="match status" value="1"/>
</dbReference>
<proteinExistence type="predicted"/>
<name>A0ABZ2KHK1_9BACT</name>